<dbReference type="OrthoDB" id="303297at2759"/>
<evidence type="ECO:0000256" key="1">
    <source>
        <dbReference type="ARBA" id="ARBA00022723"/>
    </source>
</evidence>
<keyword evidence="6" id="KW-0472">Membrane</keyword>
<evidence type="ECO:0000256" key="2">
    <source>
        <dbReference type="ARBA" id="ARBA00022771"/>
    </source>
</evidence>
<protein>
    <recommendedName>
        <fullName evidence="7">RING-type domain-containing protein</fullName>
    </recommendedName>
</protein>
<evidence type="ECO:0000256" key="3">
    <source>
        <dbReference type="ARBA" id="ARBA00022833"/>
    </source>
</evidence>
<dbReference type="AlphaFoldDB" id="A0A077ZU82"/>
<keyword evidence="1" id="KW-0479">Metal-binding</keyword>
<keyword evidence="3" id="KW-0862">Zinc</keyword>
<dbReference type="InParanoid" id="A0A077ZU82"/>
<keyword evidence="9" id="KW-1185">Reference proteome</keyword>
<evidence type="ECO:0000256" key="6">
    <source>
        <dbReference type="SAM" id="Phobius"/>
    </source>
</evidence>
<dbReference type="EMBL" id="CCKQ01002341">
    <property type="protein sequence ID" value="CDW73432.1"/>
    <property type="molecule type" value="Genomic_DNA"/>
</dbReference>
<feature type="compositionally biased region" description="Low complexity" evidence="5">
    <location>
        <begin position="21"/>
        <end position="31"/>
    </location>
</feature>
<evidence type="ECO:0000256" key="5">
    <source>
        <dbReference type="SAM" id="MobiDB-lite"/>
    </source>
</evidence>
<feature type="domain" description="RING-type" evidence="7">
    <location>
        <begin position="260"/>
        <end position="304"/>
    </location>
</feature>
<keyword evidence="2 4" id="KW-0863">Zinc-finger</keyword>
<dbReference type="GO" id="GO:0008270">
    <property type="term" value="F:zinc ion binding"/>
    <property type="evidence" value="ECO:0007669"/>
    <property type="project" value="UniProtKB-KW"/>
</dbReference>
<gene>
    <name evidence="8" type="primary">Contig6334.g294</name>
    <name evidence="8" type="ORF">STYLEM_2409</name>
</gene>
<feature type="transmembrane region" description="Helical" evidence="6">
    <location>
        <begin position="122"/>
        <end position="146"/>
    </location>
</feature>
<feature type="transmembrane region" description="Helical" evidence="6">
    <location>
        <begin position="158"/>
        <end position="183"/>
    </location>
</feature>
<name>A0A077ZU82_STYLE</name>
<organism evidence="8 9">
    <name type="scientific">Stylonychia lemnae</name>
    <name type="common">Ciliate</name>
    <dbReference type="NCBI Taxonomy" id="5949"/>
    <lineage>
        <taxon>Eukaryota</taxon>
        <taxon>Sar</taxon>
        <taxon>Alveolata</taxon>
        <taxon>Ciliophora</taxon>
        <taxon>Intramacronucleata</taxon>
        <taxon>Spirotrichea</taxon>
        <taxon>Stichotrichia</taxon>
        <taxon>Sporadotrichida</taxon>
        <taxon>Oxytrichidae</taxon>
        <taxon>Stylonychinae</taxon>
        <taxon>Stylonychia</taxon>
    </lineage>
</organism>
<dbReference type="GO" id="GO:0016567">
    <property type="term" value="P:protein ubiquitination"/>
    <property type="evidence" value="ECO:0007669"/>
    <property type="project" value="TreeGrafter"/>
</dbReference>
<keyword evidence="6" id="KW-0812">Transmembrane</keyword>
<feature type="transmembrane region" description="Helical" evidence="6">
    <location>
        <begin position="92"/>
        <end position="110"/>
    </location>
</feature>
<evidence type="ECO:0000313" key="8">
    <source>
        <dbReference type="EMBL" id="CDW73432.1"/>
    </source>
</evidence>
<dbReference type="PANTHER" id="PTHR45969:SF69">
    <property type="entry name" value="FINGER DOMAIN PROTEIN, PUTATIVE (AFU_ORTHOLOGUE AFUA_3G12190)-RELATED"/>
    <property type="match status" value="1"/>
</dbReference>
<evidence type="ECO:0000256" key="4">
    <source>
        <dbReference type="PROSITE-ProRule" id="PRU00175"/>
    </source>
</evidence>
<dbReference type="Gene3D" id="3.30.40.10">
    <property type="entry name" value="Zinc/RING finger domain, C3HC4 (zinc finger)"/>
    <property type="match status" value="1"/>
</dbReference>
<proteinExistence type="predicted"/>
<dbReference type="GO" id="GO:0061630">
    <property type="term" value="F:ubiquitin protein ligase activity"/>
    <property type="evidence" value="ECO:0007669"/>
    <property type="project" value="TreeGrafter"/>
</dbReference>
<dbReference type="PROSITE" id="PS50089">
    <property type="entry name" value="ZF_RING_2"/>
    <property type="match status" value="1"/>
</dbReference>
<dbReference type="InterPro" id="IPR001841">
    <property type="entry name" value="Znf_RING"/>
</dbReference>
<feature type="compositionally biased region" description="Polar residues" evidence="5">
    <location>
        <begin position="38"/>
        <end position="61"/>
    </location>
</feature>
<sequence>MQFQQLEEEQEIPHYNEHQDQQTFTQNQQIQSEEVKNNQENLDQAQPSPHEQNSNDSSLTLQRQNTVRYEDARRSSSASIVINKVMHQIYNFLKLALTITLIHVFSSANVTSQYQKNEKEWVVYLLKFMAICQTINFIYSFLVAVIGHLSCCLRHQQFIVPTILMNFAAFLFIIYLSILGIIVNKGVEAPKDFESNFLHLGTQVCQAFAIIYLLIVSCITMCVCGILYQHGKKEMLRGQLLQNIKAIPYGNFMFSEGRDCPVCLATFEPDEQVIQLKCHQHHIFHQDCLEQWIKKGNLKCPMCRQEIV</sequence>
<dbReference type="InterPro" id="IPR013083">
    <property type="entry name" value="Znf_RING/FYVE/PHD"/>
</dbReference>
<evidence type="ECO:0000313" key="9">
    <source>
        <dbReference type="Proteomes" id="UP000039865"/>
    </source>
</evidence>
<feature type="compositionally biased region" description="Basic and acidic residues" evidence="5">
    <location>
        <begin position="11"/>
        <end position="20"/>
    </location>
</feature>
<dbReference type="PANTHER" id="PTHR45969">
    <property type="entry name" value="RING ZINC FINGER PROTEIN-RELATED"/>
    <property type="match status" value="1"/>
</dbReference>
<dbReference type="SUPFAM" id="SSF57850">
    <property type="entry name" value="RING/U-box"/>
    <property type="match status" value="1"/>
</dbReference>
<feature type="region of interest" description="Disordered" evidence="5">
    <location>
        <begin position="1"/>
        <end position="61"/>
    </location>
</feature>
<keyword evidence="6" id="KW-1133">Transmembrane helix</keyword>
<feature type="transmembrane region" description="Helical" evidence="6">
    <location>
        <begin position="207"/>
        <end position="228"/>
    </location>
</feature>
<dbReference type="Proteomes" id="UP000039865">
    <property type="component" value="Unassembled WGS sequence"/>
</dbReference>
<feature type="compositionally biased region" description="Acidic residues" evidence="5">
    <location>
        <begin position="1"/>
        <end position="10"/>
    </location>
</feature>
<reference evidence="8 9" key="1">
    <citation type="submission" date="2014-06" db="EMBL/GenBank/DDBJ databases">
        <authorList>
            <person name="Swart Estienne"/>
        </authorList>
    </citation>
    <scope>NUCLEOTIDE SEQUENCE [LARGE SCALE GENOMIC DNA]</scope>
    <source>
        <strain evidence="8 9">130c</strain>
    </source>
</reference>
<accession>A0A077ZU82</accession>
<dbReference type="Pfam" id="PF13639">
    <property type="entry name" value="zf-RING_2"/>
    <property type="match status" value="1"/>
</dbReference>
<evidence type="ECO:0000259" key="7">
    <source>
        <dbReference type="PROSITE" id="PS50089"/>
    </source>
</evidence>